<gene>
    <name evidence="1" type="ORF">CM83_26114</name>
</gene>
<dbReference type="EMBL" id="GBHO01010454">
    <property type="protein sequence ID" value="JAG33150.1"/>
    <property type="molecule type" value="Transcribed_RNA"/>
</dbReference>
<sequence length="110" mass="12878">MKMSLGICTRRKFDTKPEFKNWRRDIENSEPVKFVKSNTENTEEKRVIILPLQSIRFVPLLICDCFCNIRWVGITLQIRLPIMENGIREPKKLFPTYVAPIKTLEPPGVC</sequence>
<evidence type="ECO:0000313" key="1">
    <source>
        <dbReference type="EMBL" id="JAG33150.1"/>
    </source>
</evidence>
<proteinExistence type="predicted"/>
<dbReference type="AlphaFoldDB" id="A0A0A9YUB9"/>
<organism evidence="1">
    <name type="scientific">Lygus hesperus</name>
    <name type="common">Western plant bug</name>
    <dbReference type="NCBI Taxonomy" id="30085"/>
    <lineage>
        <taxon>Eukaryota</taxon>
        <taxon>Metazoa</taxon>
        <taxon>Ecdysozoa</taxon>
        <taxon>Arthropoda</taxon>
        <taxon>Hexapoda</taxon>
        <taxon>Insecta</taxon>
        <taxon>Pterygota</taxon>
        <taxon>Neoptera</taxon>
        <taxon>Paraneoptera</taxon>
        <taxon>Hemiptera</taxon>
        <taxon>Heteroptera</taxon>
        <taxon>Panheteroptera</taxon>
        <taxon>Cimicomorpha</taxon>
        <taxon>Miridae</taxon>
        <taxon>Mirini</taxon>
        <taxon>Lygus</taxon>
    </lineage>
</organism>
<reference evidence="1" key="2">
    <citation type="submission" date="2014-07" db="EMBL/GenBank/DDBJ databases">
        <authorList>
            <person name="Hull J."/>
        </authorList>
    </citation>
    <scope>NUCLEOTIDE SEQUENCE</scope>
</reference>
<reference evidence="1" key="1">
    <citation type="journal article" date="2014" name="PLoS ONE">
        <title>Transcriptome-Based Identification of ABC Transporters in the Western Tarnished Plant Bug Lygus hesperus.</title>
        <authorList>
            <person name="Hull J.J."/>
            <person name="Chaney K."/>
            <person name="Geib S.M."/>
            <person name="Fabrick J.A."/>
            <person name="Brent C.S."/>
            <person name="Walsh D."/>
            <person name="Lavine L.C."/>
        </authorList>
    </citation>
    <scope>NUCLEOTIDE SEQUENCE</scope>
</reference>
<name>A0A0A9YUB9_LYGHE</name>
<accession>A0A0A9YUB9</accession>
<protein>
    <submittedName>
        <fullName evidence="1">Uncharacterized protein</fullName>
    </submittedName>
</protein>